<dbReference type="SUPFAM" id="SSF57716">
    <property type="entry name" value="Glucocorticoid receptor-like (DNA-binding domain)"/>
    <property type="match status" value="1"/>
</dbReference>
<evidence type="ECO:0000259" key="13">
    <source>
        <dbReference type="PROSITE" id="PS50950"/>
    </source>
</evidence>
<comment type="caution">
    <text evidence="14">The sequence shown here is derived from an EMBL/GenBank/DDBJ whole genome shotgun (WGS) entry which is preliminary data.</text>
</comment>
<evidence type="ECO:0000256" key="1">
    <source>
        <dbReference type="ARBA" id="ARBA00004642"/>
    </source>
</evidence>
<dbReference type="Pfam" id="PF05485">
    <property type="entry name" value="THAP"/>
    <property type="match status" value="1"/>
</dbReference>
<gene>
    <name evidence="14" type="ORF">EEDITHA_LOCUS4675</name>
</gene>
<dbReference type="Gene3D" id="6.20.210.20">
    <property type="entry name" value="THAP domain"/>
    <property type="match status" value="1"/>
</dbReference>
<keyword evidence="9" id="KW-0804">Transcription</keyword>
<evidence type="ECO:0000256" key="10">
    <source>
        <dbReference type="ARBA" id="ARBA00023242"/>
    </source>
</evidence>
<dbReference type="InterPro" id="IPR026516">
    <property type="entry name" value="THAP1/10"/>
</dbReference>
<keyword evidence="8 12" id="KW-0238">DNA-binding</keyword>
<evidence type="ECO:0000256" key="2">
    <source>
        <dbReference type="ARBA" id="ARBA00006177"/>
    </source>
</evidence>
<feature type="domain" description="THAP-type" evidence="13">
    <location>
        <begin position="1"/>
        <end position="76"/>
    </location>
</feature>
<evidence type="ECO:0000256" key="12">
    <source>
        <dbReference type="PROSITE-ProRule" id="PRU00309"/>
    </source>
</evidence>
<evidence type="ECO:0000256" key="6">
    <source>
        <dbReference type="ARBA" id="ARBA00023015"/>
    </source>
</evidence>
<dbReference type="PANTHER" id="PTHR46600:SF1">
    <property type="entry name" value="THAP DOMAIN-CONTAINING PROTEIN 1"/>
    <property type="match status" value="1"/>
</dbReference>
<dbReference type="InterPro" id="IPR006612">
    <property type="entry name" value="THAP_Znf"/>
</dbReference>
<dbReference type="Proteomes" id="UP001153954">
    <property type="component" value="Unassembled WGS sequence"/>
</dbReference>
<evidence type="ECO:0000256" key="11">
    <source>
        <dbReference type="ARBA" id="ARBA00023306"/>
    </source>
</evidence>
<evidence type="ECO:0000256" key="3">
    <source>
        <dbReference type="ARBA" id="ARBA00022723"/>
    </source>
</evidence>
<proteinExistence type="inferred from homology"/>
<keyword evidence="6" id="KW-0805">Transcription regulation</keyword>
<keyword evidence="4 12" id="KW-0863">Zinc-finger</keyword>
<evidence type="ECO:0000313" key="14">
    <source>
        <dbReference type="EMBL" id="CAH2088521.1"/>
    </source>
</evidence>
<comment type="subcellular location">
    <subcellularLocation>
        <location evidence="1">Nucleus</location>
        <location evidence="1">Nucleoplasm</location>
    </subcellularLocation>
</comment>
<evidence type="ECO:0000256" key="9">
    <source>
        <dbReference type="ARBA" id="ARBA00023163"/>
    </source>
</evidence>
<reference evidence="14" key="1">
    <citation type="submission" date="2022-03" db="EMBL/GenBank/DDBJ databases">
        <authorList>
            <person name="Tunstrom K."/>
        </authorList>
    </citation>
    <scope>NUCLEOTIDE SEQUENCE</scope>
</reference>
<evidence type="ECO:0000256" key="5">
    <source>
        <dbReference type="ARBA" id="ARBA00022833"/>
    </source>
</evidence>
<comment type="similarity">
    <text evidence="2">Belongs to the THAP1 family.</text>
</comment>
<organism evidence="14 15">
    <name type="scientific">Euphydryas editha</name>
    <name type="common">Edith's checkerspot</name>
    <dbReference type="NCBI Taxonomy" id="104508"/>
    <lineage>
        <taxon>Eukaryota</taxon>
        <taxon>Metazoa</taxon>
        <taxon>Ecdysozoa</taxon>
        <taxon>Arthropoda</taxon>
        <taxon>Hexapoda</taxon>
        <taxon>Insecta</taxon>
        <taxon>Pterygota</taxon>
        <taxon>Neoptera</taxon>
        <taxon>Endopterygota</taxon>
        <taxon>Lepidoptera</taxon>
        <taxon>Glossata</taxon>
        <taxon>Ditrysia</taxon>
        <taxon>Papilionoidea</taxon>
        <taxon>Nymphalidae</taxon>
        <taxon>Nymphalinae</taxon>
        <taxon>Euphydryas</taxon>
    </lineage>
</organism>
<dbReference type="AlphaFoldDB" id="A0AAU9TRV0"/>
<keyword evidence="3" id="KW-0479">Metal-binding</keyword>
<name>A0AAU9TRV0_EUPED</name>
<dbReference type="EMBL" id="CAKOGL010000007">
    <property type="protein sequence ID" value="CAH2088521.1"/>
    <property type="molecule type" value="Genomic_DNA"/>
</dbReference>
<dbReference type="GO" id="GO:0008270">
    <property type="term" value="F:zinc ion binding"/>
    <property type="evidence" value="ECO:0007669"/>
    <property type="project" value="UniProtKB-KW"/>
</dbReference>
<sequence>MGRCVAFGCEEIGSHKYPSNPTLRRKWERALRRANFKATDYSRLCSKHFKVTNFETISKETGINLQYQPCSLGTVHQVETFLLELNVWKEEMLSIASYLELTETDESVVENTAVVVTNDSTDQGYAHEVEISGIGDEKSDNVVHFTRFSVNQSTQTSAFCTIFVIENFMTDDKVHFYTGLENYDKFKLLLYI</sequence>
<evidence type="ECO:0000256" key="7">
    <source>
        <dbReference type="ARBA" id="ARBA00023054"/>
    </source>
</evidence>
<dbReference type="SMART" id="SM00980">
    <property type="entry name" value="THAP"/>
    <property type="match status" value="1"/>
</dbReference>
<dbReference type="GO" id="GO:0005654">
    <property type="term" value="C:nucleoplasm"/>
    <property type="evidence" value="ECO:0007669"/>
    <property type="project" value="UniProtKB-SubCell"/>
</dbReference>
<evidence type="ECO:0000256" key="4">
    <source>
        <dbReference type="ARBA" id="ARBA00022771"/>
    </source>
</evidence>
<dbReference type="PANTHER" id="PTHR46600">
    <property type="entry name" value="THAP DOMAIN-CONTAINING"/>
    <property type="match status" value="1"/>
</dbReference>
<keyword evidence="5" id="KW-0862">Zinc</keyword>
<keyword evidence="10" id="KW-0539">Nucleus</keyword>
<keyword evidence="15" id="KW-1185">Reference proteome</keyword>
<evidence type="ECO:0000256" key="8">
    <source>
        <dbReference type="ARBA" id="ARBA00023125"/>
    </source>
</evidence>
<dbReference type="GO" id="GO:0043565">
    <property type="term" value="F:sequence-specific DNA binding"/>
    <property type="evidence" value="ECO:0007669"/>
    <property type="project" value="InterPro"/>
</dbReference>
<keyword evidence="7" id="KW-0175">Coiled coil</keyword>
<dbReference type="InterPro" id="IPR038441">
    <property type="entry name" value="THAP_Znf_sf"/>
</dbReference>
<keyword evidence="11" id="KW-0131">Cell cycle</keyword>
<accession>A0AAU9TRV0</accession>
<evidence type="ECO:0000313" key="15">
    <source>
        <dbReference type="Proteomes" id="UP001153954"/>
    </source>
</evidence>
<protein>
    <recommendedName>
        <fullName evidence="13">THAP-type domain-containing protein</fullName>
    </recommendedName>
</protein>
<dbReference type="PROSITE" id="PS50950">
    <property type="entry name" value="ZF_THAP"/>
    <property type="match status" value="1"/>
</dbReference>